<evidence type="ECO:0000313" key="3">
    <source>
        <dbReference type="Proteomes" id="UP000275749"/>
    </source>
</evidence>
<dbReference type="AlphaFoldDB" id="A0A3N1ZWU2"/>
<comment type="caution">
    <text evidence="2">The sequence shown here is derived from an EMBL/GenBank/DDBJ whole genome shotgun (WGS) entry which is preliminary data.</text>
</comment>
<organism evidence="2 3">
    <name type="scientific">Luteococcus japonicus</name>
    <dbReference type="NCBI Taxonomy" id="33984"/>
    <lineage>
        <taxon>Bacteria</taxon>
        <taxon>Bacillati</taxon>
        <taxon>Actinomycetota</taxon>
        <taxon>Actinomycetes</taxon>
        <taxon>Propionibacteriales</taxon>
        <taxon>Propionibacteriaceae</taxon>
        <taxon>Luteococcus</taxon>
    </lineage>
</organism>
<sequence length="381" mass="40460">MPAHRGPEELAATARRRALDEEAVTPKEGPASASAGAVDHIDDPAPRRHWPLLVAAPLVLALAGGGWWLGRGGSGAQPAPAASASTPASTPTVQPSQANTQGLSIEAPGRGTVASIKQRLVKEGFRCESEGQPGMDSWVCTHYTKDPAMMAYIGGATGKRLGRVALSVQDGPGGKDPGALGLQEWMASQFIGDQARSKRVLAKTRTGTEDKYAETTDGPINARGSSDGSLVLFVEGWVPNRAQSERLLPGKPLDQELKARGYECTDGDEVKCQRTAADFRYTLDYRVEEMQVTYLKLRTEATGQKPVVGAAAAEVQAVTSLFQQGPKIQTWLGKHRNDAAGATGFQDGLALDWYPGSAQKGGAASVFYLRESCWTDTVEPC</sequence>
<feature type="region of interest" description="Disordered" evidence="1">
    <location>
        <begin position="73"/>
        <end position="109"/>
    </location>
</feature>
<feature type="region of interest" description="Disordered" evidence="1">
    <location>
        <begin position="1"/>
        <end position="42"/>
    </location>
</feature>
<proteinExistence type="predicted"/>
<accession>A0A3N1ZWU2</accession>
<protein>
    <submittedName>
        <fullName evidence="2">Uncharacterized protein</fullName>
    </submittedName>
</protein>
<dbReference type="EMBL" id="RKHG01000001">
    <property type="protein sequence ID" value="ROR55286.1"/>
    <property type="molecule type" value="Genomic_DNA"/>
</dbReference>
<dbReference type="Proteomes" id="UP000275749">
    <property type="component" value="Unassembled WGS sequence"/>
</dbReference>
<feature type="compositionally biased region" description="Low complexity" evidence="1">
    <location>
        <begin position="76"/>
        <end position="97"/>
    </location>
</feature>
<evidence type="ECO:0000313" key="2">
    <source>
        <dbReference type="EMBL" id="ROR55286.1"/>
    </source>
</evidence>
<reference evidence="2 3" key="1">
    <citation type="submission" date="2018-11" db="EMBL/GenBank/DDBJ databases">
        <title>Sequencing the genomes of 1000 actinobacteria strains.</title>
        <authorList>
            <person name="Klenk H.-P."/>
        </authorList>
    </citation>
    <scope>NUCLEOTIDE SEQUENCE [LARGE SCALE GENOMIC DNA]</scope>
    <source>
        <strain evidence="2 3">DSM 10546</strain>
    </source>
</reference>
<evidence type="ECO:0000256" key="1">
    <source>
        <dbReference type="SAM" id="MobiDB-lite"/>
    </source>
</evidence>
<name>A0A3N1ZWU2_9ACTN</name>
<gene>
    <name evidence="2" type="ORF">EDD41_2549</name>
</gene>